<sequence>MALAPISIPPGIVKAATPLQVKNRYWDGNLVRWRAGKLLPVGGWERITATPLSSTIRAIFPWAGYDGGIYAAIGCENKLFVLQGSTYTDITPAGFTGSSANVFGAFGTGNYGATYYGLDTDPTFPRSPTQSFLPTFSWTIDNWGGDILAVASSDGRLLHWNHEESTAGEVGKNTVVTIVRLSNVATVTTVNHHGFAVGQSVDIAGNTVGSLNGTYTITTTPTLTTFTYANAGTNTTGTGGTANAIAADQCPTDNRGVVVTPERHAVLIGAGGNSRRVAWSDQEDYTNWDFADPTNTAGYLDLDTQNKITMCAPVREGTLIWTEDEAWLMRYIGAPFIYQIERIGFGCGLIAPKAFATFAGRCIWMGREGFFLYDGGTVRPLPCTVGSYVFDDVDPQVGSLWTHGSENNIFPEAWFWYPSVGSSVPNKCVYFNYAEEWWGITDTMTRTAACGSGVFQFPLAADTTNDIFQQENGWTAAGVPITTSRFAETGSINVQNGNTISHVRQAITDSGYGYNSTQLTFFSSYTPEGAETTSGPYNPRVSGYTDMRVSGRDFRVKVAATEDAEWSIGEMRLEMTAGGGR</sequence>
<name>A0A6J5MJY4_9CAUD</name>
<reference evidence="1" key="1">
    <citation type="submission" date="2020-04" db="EMBL/GenBank/DDBJ databases">
        <authorList>
            <person name="Chiriac C."/>
            <person name="Salcher M."/>
            <person name="Ghai R."/>
            <person name="Kavagutti S V."/>
        </authorList>
    </citation>
    <scope>NUCLEOTIDE SEQUENCE</scope>
</reference>
<proteinExistence type="predicted"/>
<organism evidence="1">
    <name type="scientific">uncultured Caudovirales phage</name>
    <dbReference type="NCBI Taxonomy" id="2100421"/>
    <lineage>
        <taxon>Viruses</taxon>
        <taxon>Duplodnaviria</taxon>
        <taxon>Heunggongvirae</taxon>
        <taxon>Uroviricota</taxon>
        <taxon>Caudoviricetes</taxon>
        <taxon>Peduoviridae</taxon>
        <taxon>Maltschvirus</taxon>
        <taxon>Maltschvirus maltsch</taxon>
    </lineage>
</organism>
<dbReference type="Gene3D" id="2.40.30.20">
    <property type="match status" value="1"/>
</dbReference>
<accession>A0A6J5MJY4</accession>
<gene>
    <name evidence="1" type="ORF">UFOVP500_27</name>
</gene>
<dbReference type="InterPro" id="IPR023366">
    <property type="entry name" value="ATP_synth_asu-like_sf"/>
</dbReference>
<dbReference type="EMBL" id="LR796466">
    <property type="protein sequence ID" value="CAB4146542.1"/>
    <property type="molecule type" value="Genomic_DNA"/>
</dbReference>
<protein>
    <submittedName>
        <fullName evidence="1">Uncharacterized protein</fullName>
    </submittedName>
</protein>
<evidence type="ECO:0000313" key="1">
    <source>
        <dbReference type="EMBL" id="CAB4146542.1"/>
    </source>
</evidence>